<name>A0A1S2NB26_9BURK</name>
<dbReference type="GO" id="GO:0005886">
    <property type="term" value="C:plasma membrane"/>
    <property type="evidence" value="ECO:0007669"/>
    <property type="project" value="TreeGrafter"/>
</dbReference>
<organism evidence="2 3">
    <name type="scientific">Massilia timonae</name>
    <dbReference type="NCBI Taxonomy" id="47229"/>
    <lineage>
        <taxon>Bacteria</taxon>
        <taxon>Pseudomonadati</taxon>
        <taxon>Pseudomonadota</taxon>
        <taxon>Betaproteobacteria</taxon>
        <taxon>Burkholderiales</taxon>
        <taxon>Oxalobacteraceae</taxon>
        <taxon>Telluria group</taxon>
        <taxon>Massilia</taxon>
    </lineage>
</organism>
<dbReference type="GO" id="GO:0000270">
    <property type="term" value="P:peptidoglycan metabolic process"/>
    <property type="evidence" value="ECO:0007669"/>
    <property type="project" value="TreeGrafter"/>
</dbReference>
<dbReference type="RefSeq" id="WP_071363369.1">
    <property type="nucleotide sequence ID" value="NZ_JRYB01000001.1"/>
</dbReference>
<accession>A0A1S2NB26</accession>
<proteinExistence type="predicted"/>
<sequence>MHPDLSAIAAYVMPELPLRACDVGFLFGTRHGVEEFCLAAHDLWQRGMFRVLLVSGGVTRGDARPEAEVIGARLVELGMPRAALVLETAATNTGQNVLLGRAALAAQLDLASVRSVLAIGKACAMRRYLMTLERHWPGLALSGCPVNHFGVEAERWHEHPEFRARVLAEYDKIPGYLERGFLSELAGYGAYPRNPLASASASTAA</sequence>
<evidence type="ECO:0000313" key="2">
    <source>
        <dbReference type="EMBL" id="OIJ42297.1"/>
    </source>
</evidence>
<dbReference type="EMBL" id="JRYB01000001">
    <property type="protein sequence ID" value="OIJ42297.1"/>
    <property type="molecule type" value="Genomic_DNA"/>
</dbReference>
<evidence type="ECO:0000313" key="3">
    <source>
        <dbReference type="Proteomes" id="UP000180246"/>
    </source>
</evidence>
<dbReference type="GO" id="GO:0043164">
    <property type="term" value="P:Gram-negative-bacterium-type cell wall biogenesis"/>
    <property type="evidence" value="ECO:0007669"/>
    <property type="project" value="TreeGrafter"/>
</dbReference>
<dbReference type="Pfam" id="PF02698">
    <property type="entry name" value="DUF218"/>
    <property type="match status" value="1"/>
</dbReference>
<dbReference type="AlphaFoldDB" id="A0A1S2NB26"/>
<dbReference type="Proteomes" id="UP000180246">
    <property type="component" value="Unassembled WGS sequence"/>
</dbReference>
<feature type="domain" description="DUF218" evidence="1">
    <location>
        <begin position="38"/>
        <end position="148"/>
    </location>
</feature>
<dbReference type="PANTHER" id="PTHR30336:SF4">
    <property type="entry name" value="ENVELOPE BIOGENESIS FACTOR ELYC"/>
    <property type="match status" value="1"/>
</dbReference>
<dbReference type="InterPro" id="IPR051599">
    <property type="entry name" value="Cell_Envelope_Assoc"/>
</dbReference>
<dbReference type="InterPro" id="IPR014729">
    <property type="entry name" value="Rossmann-like_a/b/a_fold"/>
</dbReference>
<comment type="caution">
    <text evidence="2">The sequence shown here is derived from an EMBL/GenBank/DDBJ whole genome shotgun (WGS) entry which is preliminary data.</text>
</comment>
<dbReference type="PANTHER" id="PTHR30336">
    <property type="entry name" value="INNER MEMBRANE PROTEIN, PROBABLE PERMEASE"/>
    <property type="match status" value="1"/>
</dbReference>
<dbReference type="CDD" id="cd06259">
    <property type="entry name" value="YdcF-like"/>
    <property type="match status" value="1"/>
</dbReference>
<evidence type="ECO:0000259" key="1">
    <source>
        <dbReference type="Pfam" id="PF02698"/>
    </source>
</evidence>
<dbReference type="InterPro" id="IPR003848">
    <property type="entry name" value="DUF218"/>
</dbReference>
<reference evidence="2 3" key="1">
    <citation type="submission" date="2014-10" db="EMBL/GenBank/DDBJ databases">
        <authorList>
            <person name="Seo M.-J."/>
            <person name="Seok Y.J."/>
            <person name="Cha I.-T."/>
        </authorList>
    </citation>
    <scope>NUCLEOTIDE SEQUENCE [LARGE SCALE GENOMIC DNA]</scope>
    <source>
        <strain evidence="2 3">NEU</strain>
    </source>
</reference>
<dbReference type="Gene3D" id="3.40.50.620">
    <property type="entry name" value="HUPs"/>
    <property type="match status" value="1"/>
</dbReference>
<gene>
    <name evidence="2" type="ORF">LO55_4817</name>
</gene>
<protein>
    <recommendedName>
        <fullName evidence="1">DUF218 domain-containing protein</fullName>
    </recommendedName>
</protein>